<feature type="compositionally biased region" description="Polar residues" evidence="1">
    <location>
        <begin position="244"/>
        <end position="260"/>
    </location>
</feature>
<feature type="chain" id="PRO_5041962206" description="Elicitin-like protein" evidence="3">
    <location>
        <begin position="26"/>
        <end position="277"/>
    </location>
</feature>
<keyword evidence="2" id="KW-1133">Transmembrane helix</keyword>
<evidence type="ECO:0000256" key="3">
    <source>
        <dbReference type="SAM" id="SignalP"/>
    </source>
</evidence>
<keyword evidence="5" id="KW-1185">Reference proteome</keyword>
<dbReference type="AlphaFoldDB" id="A0AAD5Q9S8"/>
<feature type="region of interest" description="Disordered" evidence="1">
    <location>
        <begin position="240"/>
        <end position="277"/>
    </location>
</feature>
<evidence type="ECO:0008006" key="6">
    <source>
        <dbReference type="Google" id="ProtNLM"/>
    </source>
</evidence>
<keyword evidence="2" id="KW-0472">Membrane</keyword>
<keyword evidence="3" id="KW-0732">Signal</keyword>
<protein>
    <recommendedName>
        <fullName evidence="6">Elicitin-like protein</fullName>
    </recommendedName>
</protein>
<feature type="transmembrane region" description="Helical" evidence="2">
    <location>
        <begin position="199"/>
        <end position="216"/>
    </location>
</feature>
<name>A0AAD5Q9S8_PYTIN</name>
<accession>A0AAD5Q9S8</accession>
<feature type="signal peptide" evidence="3">
    <location>
        <begin position="1"/>
        <end position="25"/>
    </location>
</feature>
<proteinExistence type="predicted"/>
<keyword evidence="2" id="KW-0812">Transmembrane</keyword>
<evidence type="ECO:0000313" key="5">
    <source>
        <dbReference type="Proteomes" id="UP001209570"/>
    </source>
</evidence>
<sequence length="277" mass="30015">MKWYSSLLSTWTAIALLVSPSPTSAEFTECLGIEVSQLAAMPSCVMLYEACEAGVAKLNAQLQEAPDKRFHPVSIVSGTRSHAQITNDTLVAMLVQLAPLDECIESHESAPKKTCTFDMKRLEMYSLLMTLTKAPSTWSLDGFKHHALSAAGERAQIEAQYKDGNFYGSNLALAVFDTPQLPSENTADGGDTAMSRSPVGLFAVIASATISIGLLFHHRRRLHNGYAPIVIMKRGQLQGKNAVATPQPTPQRTLSTPGSSKTEESALTRETSERFAV</sequence>
<evidence type="ECO:0000313" key="4">
    <source>
        <dbReference type="EMBL" id="KAJ0402782.1"/>
    </source>
</evidence>
<evidence type="ECO:0000256" key="1">
    <source>
        <dbReference type="SAM" id="MobiDB-lite"/>
    </source>
</evidence>
<feature type="compositionally biased region" description="Basic and acidic residues" evidence="1">
    <location>
        <begin position="261"/>
        <end position="277"/>
    </location>
</feature>
<evidence type="ECO:0000256" key="2">
    <source>
        <dbReference type="SAM" id="Phobius"/>
    </source>
</evidence>
<organism evidence="4 5">
    <name type="scientific">Pythium insidiosum</name>
    <name type="common">Pythiosis disease agent</name>
    <dbReference type="NCBI Taxonomy" id="114742"/>
    <lineage>
        <taxon>Eukaryota</taxon>
        <taxon>Sar</taxon>
        <taxon>Stramenopiles</taxon>
        <taxon>Oomycota</taxon>
        <taxon>Peronosporomycetes</taxon>
        <taxon>Pythiales</taxon>
        <taxon>Pythiaceae</taxon>
        <taxon>Pythium</taxon>
    </lineage>
</organism>
<gene>
    <name evidence="4" type="ORF">P43SY_009726</name>
</gene>
<dbReference type="EMBL" id="JAKCXM010000095">
    <property type="protein sequence ID" value="KAJ0402782.1"/>
    <property type="molecule type" value="Genomic_DNA"/>
</dbReference>
<dbReference type="Proteomes" id="UP001209570">
    <property type="component" value="Unassembled WGS sequence"/>
</dbReference>
<comment type="caution">
    <text evidence="4">The sequence shown here is derived from an EMBL/GenBank/DDBJ whole genome shotgun (WGS) entry which is preliminary data.</text>
</comment>
<reference evidence="4" key="1">
    <citation type="submission" date="2021-12" db="EMBL/GenBank/DDBJ databases">
        <title>Prjna785345.</title>
        <authorList>
            <person name="Rujirawat T."/>
            <person name="Krajaejun T."/>
        </authorList>
    </citation>
    <scope>NUCLEOTIDE SEQUENCE</scope>
    <source>
        <strain evidence="4">Pi057C3</strain>
    </source>
</reference>